<sequence length="388" mass="44254">MATLGMWKLVQLFGRLYGDKLYLLPYKTSISNRQMLLIRNISRKRRYFKIFCTLCAFGHTLFCFASLCKPFFTRKGQTDPFLPGMSEAVRVVRVYVQILAALLPSTFLPMSYVIAFRPVVAEVILCKIIQFQKETQELTGIKTTHKHLVVELGMNVILWISFTMLLPVVVTGLYLQIDPLHVVVVRTAEENNTILPLLTRSMITLLVAYDIATAGNAFFIVGLMVVCSTNDMIQDLRCKPSFRHDLITRFKEITLYRKLFLWNKYTNQNFCSFSVPPLIFFGISVVVLTYFGTIRMWGKVGFFLYLAVPALSVFATCFIVIMIPYAARVLEFSENLILIRLGETSVSKFERKTWKSMRPLGIQKLECGSFSVCGLCKTPCYAGLDKAN</sequence>
<keyword evidence="1" id="KW-1133">Transmembrane helix</keyword>
<keyword evidence="1" id="KW-0812">Transmembrane</keyword>
<accession>A0A226D429</accession>
<name>A0A226D429_FOLCA</name>
<dbReference type="Proteomes" id="UP000198287">
    <property type="component" value="Unassembled WGS sequence"/>
</dbReference>
<reference evidence="2 3" key="1">
    <citation type="submission" date="2015-12" db="EMBL/GenBank/DDBJ databases">
        <title>The genome of Folsomia candida.</title>
        <authorList>
            <person name="Faddeeva A."/>
            <person name="Derks M.F."/>
            <person name="Anvar Y."/>
            <person name="Smit S."/>
            <person name="Van Straalen N."/>
            <person name="Roelofs D."/>
        </authorList>
    </citation>
    <scope>NUCLEOTIDE SEQUENCE [LARGE SCALE GENOMIC DNA]</scope>
    <source>
        <strain evidence="2 3">VU population</strain>
        <tissue evidence="2">Whole body</tissue>
    </source>
</reference>
<feature type="transmembrane region" description="Helical" evidence="1">
    <location>
        <begin position="47"/>
        <end position="72"/>
    </location>
</feature>
<gene>
    <name evidence="2" type="ORF">Fcan01_25827</name>
</gene>
<dbReference type="AlphaFoldDB" id="A0A226D429"/>
<comment type="caution">
    <text evidence="2">The sequence shown here is derived from an EMBL/GenBank/DDBJ whole genome shotgun (WGS) entry which is preliminary data.</text>
</comment>
<feature type="transmembrane region" description="Helical" evidence="1">
    <location>
        <begin position="303"/>
        <end position="327"/>
    </location>
</feature>
<feature type="transmembrane region" description="Helical" evidence="1">
    <location>
        <begin position="156"/>
        <end position="177"/>
    </location>
</feature>
<keyword evidence="3" id="KW-1185">Reference proteome</keyword>
<evidence type="ECO:0000313" key="3">
    <source>
        <dbReference type="Proteomes" id="UP000198287"/>
    </source>
</evidence>
<evidence type="ECO:0000256" key="1">
    <source>
        <dbReference type="SAM" id="Phobius"/>
    </source>
</evidence>
<keyword evidence="1" id="KW-0472">Membrane</keyword>
<dbReference type="EMBL" id="LNIX01000039">
    <property type="protein sequence ID" value="OXA39411.1"/>
    <property type="molecule type" value="Genomic_DNA"/>
</dbReference>
<protein>
    <submittedName>
        <fullName evidence="2">Uncharacterized protein</fullName>
    </submittedName>
</protein>
<organism evidence="2 3">
    <name type="scientific">Folsomia candida</name>
    <name type="common">Springtail</name>
    <dbReference type="NCBI Taxonomy" id="158441"/>
    <lineage>
        <taxon>Eukaryota</taxon>
        <taxon>Metazoa</taxon>
        <taxon>Ecdysozoa</taxon>
        <taxon>Arthropoda</taxon>
        <taxon>Hexapoda</taxon>
        <taxon>Collembola</taxon>
        <taxon>Entomobryomorpha</taxon>
        <taxon>Isotomoidea</taxon>
        <taxon>Isotomidae</taxon>
        <taxon>Proisotominae</taxon>
        <taxon>Folsomia</taxon>
    </lineage>
</organism>
<proteinExistence type="predicted"/>
<feature type="transmembrane region" description="Helical" evidence="1">
    <location>
        <begin position="270"/>
        <end position="291"/>
    </location>
</feature>
<feature type="transmembrane region" description="Helical" evidence="1">
    <location>
        <begin position="197"/>
        <end position="227"/>
    </location>
</feature>
<evidence type="ECO:0000313" key="2">
    <source>
        <dbReference type="EMBL" id="OXA39411.1"/>
    </source>
</evidence>
<feature type="transmembrane region" description="Helical" evidence="1">
    <location>
        <begin position="92"/>
        <end position="115"/>
    </location>
</feature>